<keyword evidence="4" id="KW-1185">Reference proteome</keyword>
<evidence type="ECO:0000313" key="2">
    <source>
        <dbReference type="EMBL" id="CAI4017727.1"/>
    </source>
</evidence>
<evidence type="ECO:0000313" key="3">
    <source>
        <dbReference type="EMBL" id="CAL4805039.1"/>
    </source>
</evidence>
<gene>
    <name evidence="2" type="ORF">C1SCF055_LOCUS42347</name>
</gene>
<dbReference type="EMBL" id="CAMXCT030006653">
    <property type="protein sequence ID" value="CAL4805039.1"/>
    <property type="molecule type" value="Genomic_DNA"/>
</dbReference>
<evidence type="ECO:0000313" key="4">
    <source>
        <dbReference type="Proteomes" id="UP001152797"/>
    </source>
</evidence>
<keyword evidence="3" id="KW-0808">Transferase</keyword>
<proteinExistence type="predicted"/>
<dbReference type="GO" id="GO:0016301">
    <property type="term" value="F:kinase activity"/>
    <property type="evidence" value="ECO:0007669"/>
    <property type="project" value="UniProtKB-KW"/>
</dbReference>
<organism evidence="2">
    <name type="scientific">Cladocopium goreaui</name>
    <dbReference type="NCBI Taxonomy" id="2562237"/>
    <lineage>
        <taxon>Eukaryota</taxon>
        <taxon>Sar</taxon>
        <taxon>Alveolata</taxon>
        <taxon>Dinophyceae</taxon>
        <taxon>Suessiales</taxon>
        <taxon>Symbiodiniaceae</taxon>
        <taxon>Cladocopium</taxon>
    </lineage>
</organism>
<protein>
    <submittedName>
        <fullName evidence="3">Protein kinase 2</fullName>
    </submittedName>
</protein>
<dbReference type="AlphaFoldDB" id="A0A9P1GMU9"/>
<accession>A0A9P1GMU9</accession>
<reference evidence="2" key="1">
    <citation type="submission" date="2022-10" db="EMBL/GenBank/DDBJ databases">
        <authorList>
            <person name="Chen Y."/>
            <person name="Dougan E. K."/>
            <person name="Chan C."/>
            <person name="Rhodes N."/>
            <person name="Thang M."/>
        </authorList>
    </citation>
    <scope>NUCLEOTIDE SEQUENCE</scope>
</reference>
<feature type="coiled-coil region" evidence="1">
    <location>
        <begin position="219"/>
        <end position="246"/>
    </location>
</feature>
<keyword evidence="1" id="KW-0175">Coiled coil</keyword>
<sequence>MAQQLEKLLTEETRAGKEAEAELLAREDEKAKLLVLLKHKDWRLRQELLCSGRLRRALHNAKSSAGYYMLLCALRSWRDLSKRKKSQRKVERAKVSSQEALLRFSCRMMAVQLRRASAKPLAEAMHRLWLNSTRPTAEPQDMTGMSFTAKELSSRQTKHAGGKDRLLLVPVSIKTQARRVATEPVHLGQEAFLDLQAAWQRERDEWVATCDKLRCQTLAAQGEAEAARLTEELQSLRVKLSEARRVATEPVHLGQEAFLDLQAVWQRERDEWVAACDKLRCQTLAAQGEAEAARLTEAEAAAAAKARQQAEPNQVEEDRLHLRQLHSQLQQLIHAAKVTGELEAKAAKALSEAADEREDLPGGLDEVLAYQTLVARLRSELRWEKERRHSCDE</sequence>
<keyword evidence="3" id="KW-0418">Kinase</keyword>
<dbReference type="Proteomes" id="UP001152797">
    <property type="component" value="Unassembled WGS sequence"/>
</dbReference>
<feature type="non-terminal residue" evidence="2">
    <location>
        <position position="1"/>
    </location>
</feature>
<dbReference type="EMBL" id="CAMXCT020006653">
    <property type="protein sequence ID" value="CAL1171102.1"/>
    <property type="molecule type" value="Genomic_DNA"/>
</dbReference>
<comment type="caution">
    <text evidence="2">The sequence shown here is derived from an EMBL/GenBank/DDBJ whole genome shotgun (WGS) entry which is preliminary data.</text>
</comment>
<evidence type="ECO:0000256" key="1">
    <source>
        <dbReference type="SAM" id="Coils"/>
    </source>
</evidence>
<dbReference type="EMBL" id="CAMXCT010006653">
    <property type="protein sequence ID" value="CAI4017727.1"/>
    <property type="molecule type" value="Genomic_DNA"/>
</dbReference>
<name>A0A9P1GMU9_9DINO</name>
<reference evidence="3 4" key="2">
    <citation type="submission" date="2024-05" db="EMBL/GenBank/DDBJ databases">
        <authorList>
            <person name="Chen Y."/>
            <person name="Shah S."/>
            <person name="Dougan E. K."/>
            <person name="Thang M."/>
            <person name="Chan C."/>
        </authorList>
    </citation>
    <scope>NUCLEOTIDE SEQUENCE [LARGE SCALE GENOMIC DNA]</scope>
</reference>